<evidence type="ECO:0000256" key="7">
    <source>
        <dbReference type="ARBA" id="ARBA00022679"/>
    </source>
</evidence>
<reference evidence="14 15" key="1">
    <citation type="journal article" date="2019" name="Commun. Biol.">
        <title>The bagworm genome reveals a unique fibroin gene that provides high tensile strength.</title>
        <authorList>
            <person name="Kono N."/>
            <person name="Nakamura H."/>
            <person name="Ohtoshi R."/>
            <person name="Tomita M."/>
            <person name="Numata K."/>
            <person name="Arakawa K."/>
        </authorList>
    </citation>
    <scope>NUCLEOTIDE SEQUENCE [LARGE SCALE GENOMIC DNA]</scope>
</reference>
<dbReference type="Pfam" id="PF00583">
    <property type="entry name" value="Acetyltransf_1"/>
    <property type="match status" value="1"/>
</dbReference>
<evidence type="ECO:0000313" key="15">
    <source>
        <dbReference type="Proteomes" id="UP000299102"/>
    </source>
</evidence>
<sequence>MSKYGYEVQVEAEGRRRGLGARLMTVLERLARATRMRCVRLTALTHNPAAAAFFKACGRSTKLATRVDRIVLRISQNESSGPGIFLQTLATYSKDETSPSKEEAAHYEILSKSSEAQTEQSQSEPDAGITEGLQSVDVAK</sequence>
<feature type="compositionally biased region" description="Low complexity" evidence="12">
    <location>
        <begin position="112"/>
        <end position="124"/>
    </location>
</feature>
<evidence type="ECO:0000256" key="3">
    <source>
        <dbReference type="ARBA" id="ARBA00008870"/>
    </source>
</evidence>
<gene>
    <name evidence="14" type="primary">Naa40</name>
    <name evidence="14" type="ORF">EVAR_28397_1</name>
</gene>
<accession>A0A4C1XCM8</accession>
<evidence type="ECO:0000256" key="8">
    <source>
        <dbReference type="ARBA" id="ARBA00023242"/>
    </source>
</evidence>
<dbReference type="PANTHER" id="PTHR20531">
    <property type="entry name" value="N-ALPHA-ACETYLTRANSFERASE 40"/>
    <property type="match status" value="1"/>
</dbReference>
<evidence type="ECO:0000256" key="10">
    <source>
        <dbReference type="ARBA" id="ARBA00047821"/>
    </source>
</evidence>
<keyword evidence="7 14" id="KW-0808">Transferase</keyword>
<keyword evidence="15" id="KW-1185">Reference proteome</keyword>
<comment type="catalytic activity">
    <reaction evidence="11">
        <text>N-terminal L-seryl-[histone H4] + acetyl-CoA = N-terminal N(alpha)-acetyl-L-seryl-[histone H4] + CoA + H(+)</text>
        <dbReference type="Rhea" id="RHEA:50596"/>
        <dbReference type="Rhea" id="RHEA-COMP:12740"/>
        <dbReference type="Rhea" id="RHEA-COMP:12743"/>
        <dbReference type="ChEBI" id="CHEBI:15378"/>
        <dbReference type="ChEBI" id="CHEBI:57287"/>
        <dbReference type="ChEBI" id="CHEBI:57288"/>
        <dbReference type="ChEBI" id="CHEBI:64738"/>
        <dbReference type="ChEBI" id="CHEBI:83690"/>
        <dbReference type="EC" id="2.3.1.257"/>
    </reaction>
</comment>
<feature type="region of interest" description="Disordered" evidence="12">
    <location>
        <begin position="112"/>
        <end position="140"/>
    </location>
</feature>
<dbReference type="EMBL" id="BGZK01000806">
    <property type="protein sequence ID" value="GBP61188.1"/>
    <property type="molecule type" value="Genomic_DNA"/>
</dbReference>
<dbReference type="STRING" id="151549.A0A4C1XCM8"/>
<comment type="catalytic activity">
    <reaction evidence="10">
        <text>N-terminal L-seryl-[histone H2A] + acetyl-CoA = N-terminal N(alpha)-acetyl-L-seryl-[histone H2A] + CoA + H(+)</text>
        <dbReference type="Rhea" id="RHEA:50600"/>
        <dbReference type="Rhea" id="RHEA-COMP:12742"/>
        <dbReference type="Rhea" id="RHEA-COMP:12744"/>
        <dbReference type="ChEBI" id="CHEBI:15378"/>
        <dbReference type="ChEBI" id="CHEBI:57287"/>
        <dbReference type="ChEBI" id="CHEBI:57288"/>
        <dbReference type="ChEBI" id="CHEBI:64738"/>
        <dbReference type="ChEBI" id="CHEBI:83690"/>
        <dbReference type="EC" id="2.3.1.257"/>
    </reaction>
</comment>
<dbReference type="CDD" id="cd04301">
    <property type="entry name" value="NAT_SF"/>
    <property type="match status" value="1"/>
</dbReference>
<evidence type="ECO:0000256" key="6">
    <source>
        <dbReference type="ARBA" id="ARBA00022490"/>
    </source>
</evidence>
<evidence type="ECO:0000256" key="9">
    <source>
        <dbReference type="ARBA" id="ARBA00023315"/>
    </source>
</evidence>
<dbReference type="GO" id="GO:0010485">
    <property type="term" value="F:histone H4 acetyltransferase activity"/>
    <property type="evidence" value="ECO:0007669"/>
    <property type="project" value="InterPro"/>
</dbReference>
<name>A0A4C1XCM8_EUMVA</name>
<evidence type="ECO:0000256" key="11">
    <source>
        <dbReference type="ARBA" id="ARBA00049524"/>
    </source>
</evidence>
<dbReference type="OrthoDB" id="424551at2759"/>
<comment type="subcellular location">
    <subcellularLocation>
        <location evidence="2">Cytoplasm</location>
    </subcellularLocation>
    <subcellularLocation>
        <location evidence="1">Nucleus</location>
    </subcellularLocation>
</comment>
<keyword evidence="6" id="KW-0963">Cytoplasm</keyword>
<proteinExistence type="inferred from homology"/>
<dbReference type="SUPFAM" id="SSF55729">
    <property type="entry name" value="Acyl-CoA N-acyltransferases (Nat)"/>
    <property type="match status" value="1"/>
</dbReference>
<evidence type="ECO:0000256" key="5">
    <source>
        <dbReference type="ARBA" id="ARBA00015043"/>
    </source>
</evidence>
<dbReference type="Gene3D" id="3.40.630.30">
    <property type="match status" value="1"/>
</dbReference>
<dbReference type="AlphaFoldDB" id="A0A4C1XCM8"/>
<organism evidence="14 15">
    <name type="scientific">Eumeta variegata</name>
    <name type="common">Bagworm moth</name>
    <name type="synonym">Eumeta japonica</name>
    <dbReference type="NCBI Taxonomy" id="151549"/>
    <lineage>
        <taxon>Eukaryota</taxon>
        <taxon>Metazoa</taxon>
        <taxon>Ecdysozoa</taxon>
        <taxon>Arthropoda</taxon>
        <taxon>Hexapoda</taxon>
        <taxon>Insecta</taxon>
        <taxon>Pterygota</taxon>
        <taxon>Neoptera</taxon>
        <taxon>Endopterygota</taxon>
        <taxon>Lepidoptera</taxon>
        <taxon>Glossata</taxon>
        <taxon>Ditrysia</taxon>
        <taxon>Tineoidea</taxon>
        <taxon>Psychidae</taxon>
        <taxon>Oiketicinae</taxon>
        <taxon>Eumeta</taxon>
    </lineage>
</organism>
<evidence type="ECO:0000313" key="14">
    <source>
        <dbReference type="EMBL" id="GBP61188.1"/>
    </source>
</evidence>
<dbReference type="GO" id="GO:0005737">
    <property type="term" value="C:cytoplasm"/>
    <property type="evidence" value="ECO:0007669"/>
    <property type="project" value="UniProtKB-SubCell"/>
</dbReference>
<evidence type="ECO:0000256" key="12">
    <source>
        <dbReference type="SAM" id="MobiDB-lite"/>
    </source>
</evidence>
<dbReference type="InterPro" id="IPR000182">
    <property type="entry name" value="GNAT_dom"/>
</dbReference>
<feature type="domain" description="N-acetyltransferase" evidence="13">
    <location>
        <begin position="10"/>
        <end position="58"/>
    </location>
</feature>
<comment type="caution">
    <text evidence="14">The sequence shown here is derived from an EMBL/GenBank/DDBJ whole genome shotgun (WGS) entry which is preliminary data.</text>
</comment>
<dbReference type="EC" id="2.3.1.257" evidence="4"/>
<dbReference type="Proteomes" id="UP000299102">
    <property type="component" value="Unassembled WGS sequence"/>
</dbReference>
<dbReference type="GO" id="GO:0043998">
    <property type="term" value="F:histone H2A acetyltransferase activity"/>
    <property type="evidence" value="ECO:0007669"/>
    <property type="project" value="InterPro"/>
</dbReference>
<evidence type="ECO:0000259" key="13">
    <source>
        <dbReference type="Pfam" id="PF00583"/>
    </source>
</evidence>
<dbReference type="PANTHER" id="PTHR20531:SF1">
    <property type="entry name" value="N-ALPHA-ACETYLTRANSFERASE 40"/>
    <property type="match status" value="1"/>
</dbReference>
<evidence type="ECO:0000256" key="4">
    <source>
        <dbReference type="ARBA" id="ARBA00012950"/>
    </source>
</evidence>
<keyword evidence="9" id="KW-0012">Acyltransferase</keyword>
<comment type="similarity">
    <text evidence="3">Belongs to the acetyltransferase family. NAA40 subfamily.</text>
</comment>
<protein>
    <recommendedName>
        <fullName evidence="5">N-alpha-acetyltransferase 40</fullName>
        <ecNumber evidence="4">2.3.1.257</ecNumber>
    </recommendedName>
</protein>
<evidence type="ECO:0000256" key="1">
    <source>
        <dbReference type="ARBA" id="ARBA00004123"/>
    </source>
</evidence>
<dbReference type="GO" id="GO:1990189">
    <property type="term" value="F:protein N-terminal-serine acetyltransferase activity"/>
    <property type="evidence" value="ECO:0007669"/>
    <property type="project" value="UniProtKB-EC"/>
</dbReference>
<dbReference type="InterPro" id="IPR016181">
    <property type="entry name" value="Acyl_CoA_acyltransferase"/>
</dbReference>
<dbReference type="InterPro" id="IPR039949">
    <property type="entry name" value="NAA40"/>
</dbReference>
<keyword evidence="8" id="KW-0539">Nucleus</keyword>
<dbReference type="GO" id="GO:0005634">
    <property type="term" value="C:nucleus"/>
    <property type="evidence" value="ECO:0007669"/>
    <property type="project" value="UniProtKB-SubCell"/>
</dbReference>
<evidence type="ECO:0000256" key="2">
    <source>
        <dbReference type="ARBA" id="ARBA00004496"/>
    </source>
</evidence>